<reference evidence="3" key="1">
    <citation type="submission" date="2017-09" db="EMBL/GenBank/DDBJ databases">
        <authorList>
            <person name="Ehlers B."/>
            <person name="Leendertz F.H."/>
        </authorList>
    </citation>
    <scope>NUCLEOTIDE SEQUENCE [LARGE SCALE GENOMIC DNA]</scope>
    <source>
        <strain evidence="3">CGMCC 1.12662</strain>
    </source>
</reference>
<dbReference type="EMBL" id="PGTD01000007">
    <property type="protein sequence ID" value="PJE31802.1"/>
    <property type="molecule type" value="Genomic_DNA"/>
</dbReference>
<dbReference type="AlphaFoldDB" id="A0A285IR36"/>
<reference evidence="2 4" key="2">
    <citation type="journal article" date="2018" name="Int. J. Syst. Evol. Microbiol.">
        <title>Pseudooceanicola lipolyticus sp. nov., a marine alphaproteobacterium, reclassification of Oceanicola flagellatus as Pseudooceanicola flagellatus comb. nov. and emended description of the genus Pseudooceanicola.</title>
        <authorList>
            <person name="Huang M.-M."/>
            <person name="Guo L.-L."/>
            <person name="Wu Y.-H."/>
            <person name="Lai Q.-L."/>
            <person name="Shao Z.-Z."/>
            <person name="Wang C.-S."/>
            <person name="Wu M."/>
            <person name="Xu X.-W."/>
        </authorList>
    </citation>
    <scope>NUCLEOTIDE SEQUENCE [LARGE SCALE GENOMIC DNA]</scope>
    <source>
        <strain evidence="2 4">Ar-45</strain>
    </source>
</reference>
<dbReference type="EMBL" id="OBEA01000003">
    <property type="protein sequence ID" value="SNY50424.1"/>
    <property type="molecule type" value="Genomic_DNA"/>
</dbReference>
<sequence>MIRPEAQGQIARWREALLGVAVTALGLWGVVATHGYIPWLSGVLALLGAAITFAGIQRARFRNDAGGVGVVKVDEGQIAYFGPFTGGAVALTEIHRLTLETATNPPSWRLAQHGQPDLLIPLDAEGADALFDVFAALPGLRTQKLVGEVQRAAASEAPHPVVIWDRARLRLH</sequence>
<feature type="transmembrane region" description="Helical" evidence="1">
    <location>
        <begin position="36"/>
        <end position="56"/>
    </location>
</feature>
<evidence type="ECO:0000313" key="2">
    <source>
        <dbReference type="EMBL" id="PJE31802.1"/>
    </source>
</evidence>
<organism evidence="3">
    <name type="scientific">Pseudooceanicola antarcticus</name>
    <dbReference type="NCBI Taxonomy" id="1247613"/>
    <lineage>
        <taxon>Bacteria</taxon>
        <taxon>Pseudomonadati</taxon>
        <taxon>Pseudomonadota</taxon>
        <taxon>Alphaproteobacteria</taxon>
        <taxon>Rhodobacterales</taxon>
        <taxon>Paracoccaceae</taxon>
        <taxon>Pseudooceanicola</taxon>
    </lineage>
</organism>
<evidence type="ECO:0000256" key="1">
    <source>
        <dbReference type="SAM" id="Phobius"/>
    </source>
</evidence>
<keyword evidence="1" id="KW-0472">Membrane</keyword>
<dbReference type="Proteomes" id="UP000231702">
    <property type="component" value="Unassembled WGS sequence"/>
</dbReference>
<gene>
    <name evidence="2" type="ORF">CVM39_01480</name>
    <name evidence="3" type="ORF">SAMN06297129_1830</name>
</gene>
<keyword evidence="1" id="KW-1133">Transmembrane helix</keyword>
<keyword evidence="4" id="KW-1185">Reference proteome</keyword>
<keyword evidence="1" id="KW-0812">Transmembrane</keyword>
<name>A0A285IR36_9RHOB</name>
<protein>
    <recommendedName>
        <fullName evidence="5">PH domain-containing protein</fullName>
    </recommendedName>
</protein>
<accession>A0A285IR36</accession>
<evidence type="ECO:0008006" key="5">
    <source>
        <dbReference type="Google" id="ProtNLM"/>
    </source>
</evidence>
<proteinExistence type="predicted"/>
<feature type="transmembrane region" description="Helical" evidence="1">
    <location>
        <begin position="12"/>
        <end position="30"/>
    </location>
</feature>
<evidence type="ECO:0000313" key="3">
    <source>
        <dbReference type="EMBL" id="SNY50424.1"/>
    </source>
</evidence>
<dbReference type="OrthoDB" id="7851333at2"/>
<dbReference type="RefSeq" id="WP_097145578.1">
    <property type="nucleotide sequence ID" value="NZ_OBEA01000003.1"/>
</dbReference>
<evidence type="ECO:0000313" key="4">
    <source>
        <dbReference type="Proteomes" id="UP000231702"/>
    </source>
</evidence>
<dbReference type="Proteomes" id="UP000231655">
    <property type="component" value="Unassembled WGS sequence"/>
</dbReference>